<dbReference type="GeneID" id="40138613"/>
<evidence type="ECO:0000313" key="1">
    <source>
        <dbReference type="EMBL" id="QBX88489.1"/>
    </source>
</evidence>
<name>A0A4D6BND8_9FLOR</name>
<dbReference type="EMBL" id="MH026107">
    <property type="protein sequence ID" value="QBX88489.1"/>
    <property type="molecule type" value="Genomic_DNA"/>
</dbReference>
<gene>
    <name evidence="1" type="primary">ycf34</name>
</gene>
<dbReference type="AlphaFoldDB" id="A0A4D6BND8"/>
<dbReference type="InterPro" id="IPR019656">
    <property type="entry name" value="Uncharacterised_Ycf34"/>
</dbReference>
<sequence length="74" mass="8753">MCICINCMYVNNCVTYQKVMKQHCSSFIKSQAKFNPSQPIISVNIYYYKKSMEIDWDIIECLSFLDSPARWVKL</sequence>
<dbReference type="RefSeq" id="YP_009628706.1">
    <property type="nucleotide sequence ID" value="NC_042170.1"/>
</dbReference>
<accession>A0A4D6BND8</accession>
<protein>
    <recommendedName>
        <fullName evidence="2">Ycf34</fullName>
    </recommendedName>
</protein>
<dbReference type="Pfam" id="PF10718">
    <property type="entry name" value="Ycf34"/>
    <property type="match status" value="1"/>
</dbReference>
<organism evidence="1">
    <name type="scientific">Acrochaetium secundatum</name>
    <dbReference type="NCBI Taxonomy" id="209631"/>
    <lineage>
        <taxon>Eukaryota</taxon>
        <taxon>Rhodophyta</taxon>
        <taxon>Florideophyceae</taxon>
        <taxon>Nemaliophycidae</taxon>
        <taxon>Acrochaetiales</taxon>
        <taxon>Acrochaetiaceae</taxon>
        <taxon>Acrochaetium</taxon>
    </lineage>
</organism>
<geneLocation type="plastid" evidence="1"/>
<evidence type="ECO:0008006" key="2">
    <source>
        <dbReference type="Google" id="ProtNLM"/>
    </source>
</evidence>
<reference evidence="1" key="1">
    <citation type="journal article" date="2019" name="Phycologia">
        <title>Chloroplast and mitochondrial genomes of Balbiania investiens (Balbianiales, Nemaliophycidae).</title>
        <authorList>
            <person name="Evans J.R."/>
            <person name="StAmour N."/>
            <person name="Verbruggen H."/>
            <person name="Salomaki E.D."/>
            <person name="Vis M.L."/>
        </authorList>
    </citation>
    <scope>NUCLEOTIDE SEQUENCE</scope>
</reference>
<proteinExistence type="predicted"/>
<keyword evidence="1" id="KW-0934">Plastid</keyword>